<sequence length="266" mass="29645">MKKHVRTSAAYKIKNNPTTKTQLKVTSTPKIPDAPLTQSHLSISNISCISTNASGSDSTSSKDVRKKVTVSFEDLEHAHNIYLLSVATTKLQEKTLSDVSAENENQKLALLSEVESKRDHLAALKKRCEEIKYLSQQRELLRREKEKLGPLMDFVTDGLKSMDKLKNALDCGLPVKGFQAEESACSLKNVLCENSKMLDKMCGATSEQEAVYSKTRQEISEIQNTVTSIAEAQIRCDTISTALSHAVLKESSLKVMKERYMKVDEM</sequence>
<gene>
    <name evidence="1" type="ORF">L798_11710</name>
</gene>
<dbReference type="InParanoid" id="A0A067R7S3"/>
<dbReference type="AlphaFoldDB" id="A0A067R7S3"/>
<name>A0A067R7S3_ZOONE</name>
<accession>A0A067R7S3</accession>
<proteinExistence type="predicted"/>
<reference evidence="1 2" key="1">
    <citation type="journal article" date="2014" name="Nat. Commun.">
        <title>Molecular traces of alternative social organization in a termite genome.</title>
        <authorList>
            <person name="Terrapon N."/>
            <person name="Li C."/>
            <person name="Robertson H.M."/>
            <person name="Ji L."/>
            <person name="Meng X."/>
            <person name="Booth W."/>
            <person name="Chen Z."/>
            <person name="Childers C.P."/>
            <person name="Glastad K.M."/>
            <person name="Gokhale K."/>
            <person name="Gowin J."/>
            <person name="Gronenberg W."/>
            <person name="Hermansen R.A."/>
            <person name="Hu H."/>
            <person name="Hunt B.G."/>
            <person name="Huylmans A.K."/>
            <person name="Khalil S.M."/>
            <person name="Mitchell R.D."/>
            <person name="Munoz-Torres M.C."/>
            <person name="Mustard J.A."/>
            <person name="Pan H."/>
            <person name="Reese J.T."/>
            <person name="Scharf M.E."/>
            <person name="Sun F."/>
            <person name="Vogel H."/>
            <person name="Xiao J."/>
            <person name="Yang W."/>
            <person name="Yang Z."/>
            <person name="Yang Z."/>
            <person name="Zhou J."/>
            <person name="Zhu J."/>
            <person name="Brent C.S."/>
            <person name="Elsik C.G."/>
            <person name="Goodisman M.A."/>
            <person name="Liberles D.A."/>
            <person name="Roe R.M."/>
            <person name="Vargo E.L."/>
            <person name="Vilcinskas A."/>
            <person name="Wang J."/>
            <person name="Bornberg-Bauer E."/>
            <person name="Korb J."/>
            <person name="Zhang G."/>
            <person name="Liebig J."/>
        </authorList>
    </citation>
    <scope>NUCLEOTIDE SEQUENCE [LARGE SCALE GENOMIC DNA]</scope>
    <source>
        <tissue evidence="1">Whole organism</tissue>
    </source>
</reference>
<keyword evidence="2" id="KW-1185">Reference proteome</keyword>
<dbReference type="EMBL" id="KK852883">
    <property type="protein sequence ID" value="KDR14407.1"/>
    <property type="molecule type" value="Genomic_DNA"/>
</dbReference>
<protein>
    <recommendedName>
        <fullName evidence="3">HAUS augmin-like complex subunit 8</fullName>
    </recommendedName>
</protein>
<dbReference type="Proteomes" id="UP000027135">
    <property type="component" value="Unassembled WGS sequence"/>
</dbReference>
<evidence type="ECO:0000313" key="1">
    <source>
        <dbReference type="EMBL" id="KDR14407.1"/>
    </source>
</evidence>
<organism evidence="1 2">
    <name type="scientific">Zootermopsis nevadensis</name>
    <name type="common">Dampwood termite</name>
    <dbReference type="NCBI Taxonomy" id="136037"/>
    <lineage>
        <taxon>Eukaryota</taxon>
        <taxon>Metazoa</taxon>
        <taxon>Ecdysozoa</taxon>
        <taxon>Arthropoda</taxon>
        <taxon>Hexapoda</taxon>
        <taxon>Insecta</taxon>
        <taxon>Pterygota</taxon>
        <taxon>Neoptera</taxon>
        <taxon>Polyneoptera</taxon>
        <taxon>Dictyoptera</taxon>
        <taxon>Blattodea</taxon>
        <taxon>Blattoidea</taxon>
        <taxon>Termitoidae</taxon>
        <taxon>Termopsidae</taxon>
        <taxon>Zootermopsis</taxon>
    </lineage>
</organism>
<evidence type="ECO:0008006" key="3">
    <source>
        <dbReference type="Google" id="ProtNLM"/>
    </source>
</evidence>
<evidence type="ECO:0000313" key="2">
    <source>
        <dbReference type="Proteomes" id="UP000027135"/>
    </source>
</evidence>